<dbReference type="RefSeq" id="XP_017260866.1">
    <property type="nucleotide sequence ID" value="XM_017405377.3"/>
</dbReference>
<feature type="transmembrane region" description="Helical" evidence="6">
    <location>
        <begin position="95"/>
        <end position="121"/>
    </location>
</feature>
<protein>
    <submittedName>
        <fullName evidence="7">Clarin 1</fullName>
    </submittedName>
</protein>
<dbReference type="KEGG" id="kmr:108229704"/>
<dbReference type="STRING" id="37003.ENSKMAP00000011136"/>
<name>A0A3Q3A492_KRYMA</name>
<dbReference type="GO" id="GO:0032421">
    <property type="term" value="C:stereocilium bundle"/>
    <property type="evidence" value="ECO:0007669"/>
    <property type="project" value="Ensembl"/>
</dbReference>
<reference evidence="7" key="2">
    <citation type="submission" date="2025-09" db="UniProtKB">
        <authorList>
            <consortium name="Ensembl"/>
        </authorList>
    </citation>
    <scope>IDENTIFICATION</scope>
</reference>
<dbReference type="GeneTree" id="ENSGT00850000132319"/>
<comment type="similarity">
    <text evidence="2">Belongs to the clarin family.</text>
</comment>
<dbReference type="GO" id="GO:0035869">
    <property type="term" value="C:ciliary transition zone"/>
    <property type="evidence" value="ECO:0007669"/>
    <property type="project" value="Ensembl"/>
</dbReference>
<dbReference type="GO" id="GO:0050808">
    <property type="term" value="P:synapse organization"/>
    <property type="evidence" value="ECO:0007669"/>
    <property type="project" value="Ensembl"/>
</dbReference>
<dbReference type="GO" id="GO:0060271">
    <property type="term" value="P:cilium assembly"/>
    <property type="evidence" value="ECO:0007669"/>
    <property type="project" value="Ensembl"/>
</dbReference>
<evidence type="ECO:0000256" key="3">
    <source>
        <dbReference type="ARBA" id="ARBA00022692"/>
    </source>
</evidence>
<comment type="subcellular location">
    <subcellularLocation>
        <location evidence="1">Membrane</location>
        <topology evidence="1">Multi-pass membrane protein</topology>
    </subcellularLocation>
</comment>
<dbReference type="GO" id="GO:0036466">
    <property type="term" value="P:synaptic vesicle recycling via endosome"/>
    <property type="evidence" value="ECO:0007669"/>
    <property type="project" value="Ensembl"/>
</dbReference>
<dbReference type="AlphaFoldDB" id="A0A3Q3A492"/>
<evidence type="ECO:0000256" key="2">
    <source>
        <dbReference type="ARBA" id="ARBA00005787"/>
    </source>
</evidence>
<evidence type="ECO:0000313" key="8">
    <source>
        <dbReference type="Proteomes" id="UP000264800"/>
    </source>
</evidence>
<organism evidence="7 8">
    <name type="scientific">Kryptolebias marmoratus</name>
    <name type="common">Mangrove killifish</name>
    <name type="synonym">Rivulus marmoratus</name>
    <dbReference type="NCBI Taxonomy" id="37003"/>
    <lineage>
        <taxon>Eukaryota</taxon>
        <taxon>Metazoa</taxon>
        <taxon>Chordata</taxon>
        <taxon>Craniata</taxon>
        <taxon>Vertebrata</taxon>
        <taxon>Euteleostomi</taxon>
        <taxon>Actinopterygii</taxon>
        <taxon>Neopterygii</taxon>
        <taxon>Teleostei</taxon>
        <taxon>Neoteleostei</taxon>
        <taxon>Acanthomorphata</taxon>
        <taxon>Ovalentaria</taxon>
        <taxon>Atherinomorphae</taxon>
        <taxon>Cyprinodontiformes</taxon>
        <taxon>Rivulidae</taxon>
        <taxon>Kryptolebias</taxon>
    </lineage>
</organism>
<dbReference type="GO" id="GO:0060088">
    <property type="term" value="P:auditory receptor cell stereocilium organization"/>
    <property type="evidence" value="ECO:0007669"/>
    <property type="project" value="Ensembl"/>
</dbReference>
<dbReference type="GeneID" id="108229704"/>
<dbReference type="PANTHER" id="PTHR31548">
    <property type="entry name" value="CLARIN"/>
    <property type="match status" value="1"/>
</dbReference>
<reference evidence="7" key="1">
    <citation type="submission" date="2025-08" db="UniProtKB">
        <authorList>
            <consortium name="Ensembl"/>
        </authorList>
    </citation>
    <scope>IDENTIFICATION</scope>
</reference>
<proteinExistence type="inferred from homology"/>
<dbReference type="GO" id="GO:0098793">
    <property type="term" value="C:presynapse"/>
    <property type="evidence" value="ECO:0007669"/>
    <property type="project" value="GOC"/>
</dbReference>
<keyword evidence="8" id="KW-1185">Reference proteome</keyword>
<dbReference type="Pfam" id="PF25807">
    <property type="entry name" value="Clarin-2"/>
    <property type="match status" value="1"/>
</dbReference>
<keyword evidence="3 6" id="KW-0812">Transmembrane</keyword>
<accession>A0A3Q3A492</accession>
<dbReference type="PROSITE" id="PS51257">
    <property type="entry name" value="PROKAR_LIPOPROTEIN"/>
    <property type="match status" value="1"/>
</dbReference>
<evidence type="ECO:0000256" key="5">
    <source>
        <dbReference type="ARBA" id="ARBA00023136"/>
    </source>
</evidence>
<dbReference type="GO" id="GO:0050957">
    <property type="term" value="P:equilibrioception"/>
    <property type="evidence" value="ECO:0007669"/>
    <property type="project" value="Ensembl"/>
</dbReference>
<dbReference type="Proteomes" id="UP000264800">
    <property type="component" value="Unplaced"/>
</dbReference>
<evidence type="ECO:0000256" key="1">
    <source>
        <dbReference type="ARBA" id="ARBA00004141"/>
    </source>
</evidence>
<dbReference type="InterPro" id="IPR026748">
    <property type="entry name" value="Clarin"/>
</dbReference>
<dbReference type="GO" id="GO:0007605">
    <property type="term" value="P:sensory perception of sound"/>
    <property type="evidence" value="ECO:0007669"/>
    <property type="project" value="Ensembl"/>
</dbReference>
<keyword evidence="5 6" id="KW-0472">Membrane</keyword>
<dbReference type="GO" id="GO:0016020">
    <property type="term" value="C:membrane"/>
    <property type="evidence" value="ECO:0007669"/>
    <property type="project" value="UniProtKB-SubCell"/>
</dbReference>
<dbReference type="OMA" id="IIFCTAG"/>
<evidence type="ECO:0000256" key="4">
    <source>
        <dbReference type="ARBA" id="ARBA00022989"/>
    </source>
</evidence>
<dbReference type="PANTHER" id="PTHR31548:SF4">
    <property type="entry name" value="CLARIN-1"/>
    <property type="match status" value="1"/>
</dbReference>
<dbReference type="CTD" id="7401"/>
<sequence length="179" mass="19365">MPNRQKRVLFSCAGLVGLSCALMAAVAAGLPFWVRGSVLCRTGAELVNATGPELEKFVGELSFGLFHGRRVKQCGLGGRPARFSFFPELLSAIPVGLHVTIIFFCGVVVLFSSVASGFFFFNAFGRPYETLQGPMGLYLWSAICCESPNTPPRHLETLSLSSRRRAAASVLQTKLDGFI</sequence>
<keyword evidence="4 6" id="KW-1133">Transmembrane helix</keyword>
<evidence type="ECO:0000256" key="6">
    <source>
        <dbReference type="SAM" id="Phobius"/>
    </source>
</evidence>
<dbReference type="Ensembl" id="ENSKMAT00000011307.1">
    <property type="protein sequence ID" value="ENSKMAP00000011136.1"/>
    <property type="gene ID" value="ENSKMAG00000008367.1"/>
</dbReference>
<evidence type="ECO:0000313" key="7">
    <source>
        <dbReference type="Ensembl" id="ENSKMAP00000011136.1"/>
    </source>
</evidence>
<dbReference type="GO" id="GO:0035418">
    <property type="term" value="P:protein localization to synapse"/>
    <property type="evidence" value="ECO:0007669"/>
    <property type="project" value="Ensembl"/>
</dbReference>
<dbReference type="OrthoDB" id="10012538at2759"/>